<evidence type="ECO:0000313" key="1">
    <source>
        <dbReference type="EMBL" id="KZW03450.1"/>
    </source>
</evidence>
<organism evidence="1 2">
    <name type="scientific">Exidia glandulosa HHB12029</name>
    <dbReference type="NCBI Taxonomy" id="1314781"/>
    <lineage>
        <taxon>Eukaryota</taxon>
        <taxon>Fungi</taxon>
        <taxon>Dikarya</taxon>
        <taxon>Basidiomycota</taxon>
        <taxon>Agaricomycotina</taxon>
        <taxon>Agaricomycetes</taxon>
        <taxon>Auriculariales</taxon>
        <taxon>Exidiaceae</taxon>
        <taxon>Exidia</taxon>
    </lineage>
</organism>
<protein>
    <submittedName>
        <fullName evidence="1">Uncharacterized protein</fullName>
    </submittedName>
</protein>
<name>A0A166BRL6_EXIGL</name>
<evidence type="ECO:0000313" key="2">
    <source>
        <dbReference type="Proteomes" id="UP000077266"/>
    </source>
</evidence>
<dbReference type="EMBL" id="KV425883">
    <property type="protein sequence ID" value="KZW03450.1"/>
    <property type="molecule type" value="Genomic_DNA"/>
</dbReference>
<gene>
    <name evidence="1" type="ORF">EXIGLDRAFT_721699</name>
</gene>
<dbReference type="AlphaFoldDB" id="A0A166BRL6"/>
<accession>A0A166BRL6</accession>
<dbReference type="InParanoid" id="A0A166BRL6"/>
<keyword evidence="2" id="KW-1185">Reference proteome</keyword>
<proteinExistence type="predicted"/>
<sequence>FELEFSSTLTLVAGARPVRGVFVISSYRADATLRVSRGRHSPARTVILFKFAHRARRHWVIKRRCWGGSCFVRVDLPLASSIQFWGSVPNAFCVPLELSTNRATAYHTAVNPARLCNRCSSLQLHFCKASPSSNPAPP</sequence>
<feature type="non-terminal residue" evidence="1">
    <location>
        <position position="138"/>
    </location>
</feature>
<dbReference type="Proteomes" id="UP000077266">
    <property type="component" value="Unassembled WGS sequence"/>
</dbReference>
<reference evidence="1 2" key="1">
    <citation type="journal article" date="2016" name="Mol. Biol. Evol.">
        <title>Comparative Genomics of Early-Diverging Mushroom-Forming Fungi Provides Insights into the Origins of Lignocellulose Decay Capabilities.</title>
        <authorList>
            <person name="Nagy L.G."/>
            <person name="Riley R."/>
            <person name="Tritt A."/>
            <person name="Adam C."/>
            <person name="Daum C."/>
            <person name="Floudas D."/>
            <person name="Sun H."/>
            <person name="Yadav J.S."/>
            <person name="Pangilinan J."/>
            <person name="Larsson K.H."/>
            <person name="Matsuura K."/>
            <person name="Barry K."/>
            <person name="Labutti K."/>
            <person name="Kuo R."/>
            <person name="Ohm R.A."/>
            <person name="Bhattacharya S.S."/>
            <person name="Shirouzu T."/>
            <person name="Yoshinaga Y."/>
            <person name="Martin F.M."/>
            <person name="Grigoriev I.V."/>
            <person name="Hibbett D.S."/>
        </authorList>
    </citation>
    <scope>NUCLEOTIDE SEQUENCE [LARGE SCALE GENOMIC DNA]</scope>
    <source>
        <strain evidence="1 2">HHB12029</strain>
    </source>
</reference>
<feature type="non-terminal residue" evidence="1">
    <location>
        <position position="1"/>
    </location>
</feature>